<dbReference type="Proteomes" id="UP000620133">
    <property type="component" value="Chromosome"/>
</dbReference>
<dbReference type="Pfam" id="PF00326">
    <property type="entry name" value="Peptidase_S9"/>
    <property type="match status" value="1"/>
</dbReference>
<dbReference type="PANTHER" id="PTHR42776:SF27">
    <property type="entry name" value="DIPEPTIDYL PEPTIDASE FAMILY MEMBER 6"/>
    <property type="match status" value="1"/>
</dbReference>
<dbReference type="InterPro" id="IPR029058">
    <property type="entry name" value="AB_hydrolase_fold"/>
</dbReference>
<evidence type="ECO:0000313" key="5">
    <source>
        <dbReference type="EMBL" id="BCR36499.1"/>
    </source>
</evidence>
<evidence type="ECO:0000313" key="6">
    <source>
        <dbReference type="Proteomes" id="UP000620133"/>
    </source>
</evidence>
<dbReference type="KEGG" id="manr:MPAN_013920"/>
<reference evidence="5" key="1">
    <citation type="submission" date="2021-01" db="EMBL/GenBank/DDBJ databases">
        <title>Draft genome sequence of Acholeplasmataceae bacterium strain Mahy22.</title>
        <authorList>
            <person name="Watanabe M."/>
            <person name="Kojima H."/>
            <person name="Fukui M."/>
        </authorList>
    </citation>
    <scope>NUCLEOTIDE SEQUENCE</scope>
    <source>
        <strain evidence="5">Mahy22</strain>
    </source>
</reference>
<organism evidence="5 6">
    <name type="scientific">Mariniplasma anaerobium</name>
    <dbReference type="NCBI Taxonomy" id="2735436"/>
    <lineage>
        <taxon>Bacteria</taxon>
        <taxon>Bacillati</taxon>
        <taxon>Mycoplasmatota</taxon>
        <taxon>Mollicutes</taxon>
        <taxon>Acholeplasmatales</taxon>
        <taxon>Acholeplasmataceae</taxon>
        <taxon>Mariniplasma</taxon>
    </lineage>
</organism>
<dbReference type="SUPFAM" id="SSF53474">
    <property type="entry name" value="alpha/beta-Hydrolases"/>
    <property type="match status" value="1"/>
</dbReference>
<dbReference type="RefSeq" id="WP_176239890.1">
    <property type="nucleotide sequence ID" value="NZ_AP024412.1"/>
</dbReference>
<accession>A0A7U9TLZ0</accession>
<evidence type="ECO:0000256" key="1">
    <source>
        <dbReference type="ARBA" id="ARBA00010040"/>
    </source>
</evidence>
<keyword evidence="2" id="KW-0645">Protease</keyword>
<dbReference type="FunFam" id="3.40.50.1820:FF:000028">
    <property type="entry name" value="S9 family peptidase"/>
    <property type="match status" value="1"/>
</dbReference>
<dbReference type="GO" id="GO:0004252">
    <property type="term" value="F:serine-type endopeptidase activity"/>
    <property type="evidence" value="ECO:0007669"/>
    <property type="project" value="TreeGrafter"/>
</dbReference>
<sequence length="657" mass="76622">METLKLNDFLDYKYISNLKSNDKQNRMAFISGKALEEKNEYQFDLCTIENDKVKKLVNLKKHSSFIWENDDTLLFAYSKNKTEDKKEKEMFSLFYRYDLKEDKLEKAFELPMPVQIIKALGHDKLVLKAQLTADEHHLYLDQEDTRKAFLKQQKKDKLYEDITEIPFYSNGNGFIANKRSQLFIFDKKSNSFDLIVDPDFNVNNVKVSKDLKQVYYTGKQAKHVRSITTHLYVYDVETKVTDVLYQKDDYSIANIFLVGNKVILEASDMQKFGLNEDGHFYELKQKELVLFKTFGLTISSSVGTDSRLGGNPSTFVFNDKIYFVKTHDDHTELMSLDLSKNLEQVFVMDGSIDGIQVLNNEIYLVGFYKQKLQEIYKLTNLKLLQISRLNSRVFKNKYIAKPKTIIYKEKDHEVKGFILYPKDFDVNKTYPAIMDIHGGPKTVYGKVFYHEMQYWANLGYFVFFANPRGSDGKGNEFADIRGKYGSIDYDDLMNFTDLVIKKTKQIDVDNIFVTGGSYGGFMTNWIVGHTDRFKAAATQRSISNWLSFHGTSDIGFYFSKDQTAGHPTKDTNLLWHQSPIKYAMEVKTPLLFIHSDEDYRCPIEQAMQFYSILREKGLETKLVWFKGETHELSRGGKPQARIKRLKEITEWFERFKS</sequence>
<evidence type="ECO:0000259" key="4">
    <source>
        <dbReference type="Pfam" id="PF00326"/>
    </source>
</evidence>
<dbReference type="PANTHER" id="PTHR42776">
    <property type="entry name" value="SERINE PEPTIDASE S9 FAMILY MEMBER"/>
    <property type="match status" value="1"/>
</dbReference>
<evidence type="ECO:0000256" key="2">
    <source>
        <dbReference type="ARBA" id="ARBA00022670"/>
    </source>
</evidence>
<name>A0A7U9TLZ0_9MOLU</name>
<comment type="similarity">
    <text evidence="1">Belongs to the peptidase S9C family.</text>
</comment>
<dbReference type="InterPro" id="IPR001375">
    <property type="entry name" value="Peptidase_S9_cat"/>
</dbReference>
<gene>
    <name evidence="5" type="ORF">MPAN_013920</name>
</gene>
<protein>
    <submittedName>
        <fullName evidence="5">Peptidase S9</fullName>
    </submittedName>
</protein>
<dbReference type="GO" id="GO:0006508">
    <property type="term" value="P:proteolysis"/>
    <property type="evidence" value="ECO:0007669"/>
    <property type="project" value="UniProtKB-KW"/>
</dbReference>
<dbReference type="Gene3D" id="3.40.50.1820">
    <property type="entry name" value="alpha/beta hydrolase"/>
    <property type="match status" value="1"/>
</dbReference>
<keyword evidence="6" id="KW-1185">Reference proteome</keyword>
<feature type="domain" description="Peptidase S9 prolyl oligopeptidase catalytic" evidence="4">
    <location>
        <begin position="448"/>
        <end position="654"/>
    </location>
</feature>
<proteinExistence type="inferred from homology"/>
<keyword evidence="3" id="KW-0378">Hydrolase</keyword>
<dbReference type="AlphaFoldDB" id="A0A7U9TLZ0"/>
<dbReference type="EMBL" id="AP024412">
    <property type="protein sequence ID" value="BCR36499.1"/>
    <property type="molecule type" value="Genomic_DNA"/>
</dbReference>
<dbReference type="SUPFAM" id="SSF69322">
    <property type="entry name" value="Tricorn protease domain 2"/>
    <property type="match status" value="1"/>
</dbReference>
<evidence type="ECO:0000256" key="3">
    <source>
        <dbReference type="ARBA" id="ARBA00022801"/>
    </source>
</evidence>